<name>A0ABP8UUW8_9ACTN</name>
<dbReference type="CDD" id="cd02440">
    <property type="entry name" value="AdoMet_MTases"/>
    <property type="match status" value="1"/>
</dbReference>
<evidence type="ECO:0000256" key="2">
    <source>
        <dbReference type="ARBA" id="ARBA00022679"/>
    </source>
</evidence>
<accession>A0ABP8UUW8</accession>
<dbReference type="Proteomes" id="UP001501442">
    <property type="component" value="Unassembled WGS sequence"/>
</dbReference>
<dbReference type="GO" id="GO:0032259">
    <property type="term" value="P:methylation"/>
    <property type="evidence" value="ECO:0007669"/>
    <property type="project" value="UniProtKB-KW"/>
</dbReference>
<reference evidence="5" key="1">
    <citation type="journal article" date="2019" name="Int. J. Syst. Evol. Microbiol.">
        <title>The Global Catalogue of Microorganisms (GCM) 10K type strain sequencing project: providing services to taxonomists for standard genome sequencing and annotation.</title>
        <authorList>
            <consortium name="The Broad Institute Genomics Platform"/>
            <consortium name="The Broad Institute Genome Sequencing Center for Infectious Disease"/>
            <person name="Wu L."/>
            <person name="Ma J."/>
        </authorList>
    </citation>
    <scope>NUCLEOTIDE SEQUENCE [LARGE SCALE GENOMIC DNA]</scope>
    <source>
        <strain evidence="5">JCM 17939</strain>
    </source>
</reference>
<gene>
    <name evidence="4" type="ORF">GCM10023196_099420</name>
</gene>
<proteinExistence type="predicted"/>
<dbReference type="Gene3D" id="3.40.50.150">
    <property type="entry name" value="Vaccinia Virus protein VP39"/>
    <property type="match status" value="1"/>
</dbReference>
<keyword evidence="5" id="KW-1185">Reference proteome</keyword>
<keyword evidence="3" id="KW-0949">S-adenosyl-L-methionine</keyword>
<evidence type="ECO:0000256" key="3">
    <source>
        <dbReference type="ARBA" id="ARBA00022691"/>
    </source>
</evidence>
<dbReference type="SUPFAM" id="SSF53335">
    <property type="entry name" value="S-adenosyl-L-methionine-dependent methyltransferases"/>
    <property type="match status" value="1"/>
</dbReference>
<dbReference type="GO" id="GO:0008168">
    <property type="term" value="F:methyltransferase activity"/>
    <property type="evidence" value="ECO:0007669"/>
    <property type="project" value="UniProtKB-KW"/>
</dbReference>
<dbReference type="RefSeq" id="WP_345442631.1">
    <property type="nucleotide sequence ID" value="NZ_BAABHK010000025.1"/>
</dbReference>
<keyword evidence="2" id="KW-0808">Transferase</keyword>
<protein>
    <submittedName>
        <fullName evidence="4">Class I SAM-dependent methyltransferase</fullName>
    </submittedName>
</protein>
<keyword evidence="1 4" id="KW-0489">Methyltransferase</keyword>
<dbReference type="InterPro" id="IPR029063">
    <property type="entry name" value="SAM-dependent_MTases_sf"/>
</dbReference>
<evidence type="ECO:0000313" key="5">
    <source>
        <dbReference type="Proteomes" id="UP001501442"/>
    </source>
</evidence>
<dbReference type="Pfam" id="PF13489">
    <property type="entry name" value="Methyltransf_23"/>
    <property type="match status" value="1"/>
</dbReference>
<dbReference type="PANTHER" id="PTHR43464:SF19">
    <property type="entry name" value="UBIQUINONE BIOSYNTHESIS O-METHYLTRANSFERASE, MITOCHONDRIAL"/>
    <property type="match status" value="1"/>
</dbReference>
<organism evidence="4 5">
    <name type="scientific">Actinoallomurus vinaceus</name>
    <dbReference type="NCBI Taxonomy" id="1080074"/>
    <lineage>
        <taxon>Bacteria</taxon>
        <taxon>Bacillati</taxon>
        <taxon>Actinomycetota</taxon>
        <taxon>Actinomycetes</taxon>
        <taxon>Streptosporangiales</taxon>
        <taxon>Thermomonosporaceae</taxon>
        <taxon>Actinoallomurus</taxon>
    </lineage>
</organism>
<comment type="caution">
    <text evidence="4">The sequence shown here is derived from an EMBL/GenBank/DDBJ whole genome shotgun (WGS) entry which is preliminary data.</text>
</comment>
<dbReference type="PANTHER" id="PTHR43464">
    <property type="entry name" value="METHYLTRANSFERASE"/>
    <property type="match status" value="1"/>
</dbReference>
<evidence type="ECO:0000313" key="4">
    <source>
        <dbReference type="EMBL" id="GAA4639099.1"/>
    </source>
</evidence>
<evidence type="ECO:0000256" key="1">
    <source>
        <dbReference type="ARBA" id="ARBA00022603"/>
    </source>
</evidence>
<sequence length="278" mass="30899">MPDVRADARRDDRFRFGENWRSFIELVDDTRIAAAVHAVRDPLGVADLTGRTFLDVGCGSGLFSLAAQRLGARVRAFDLDPESVAAAAELRRRFAPGSDWDIEQGSILDARFVERLGTFDVVYAWGVLHHTGDLWGAIDATSRLVVPGGLIYISVYNDQGPRSRMWWRVKRRYNRSGSLARRLLVAASAAYLVRNAPLRRLMRAASADAGVSDRRVRPRGMSAWHDLVDWVGGFPFEVAGPEQVFGFLRSRGFELRHMTTCGGGLGCNEYVFERPVGG</sequence>
<dbReference type="EMBL" id="BAABHK010000025">
    <property type="protein sequence ID" value="GAA4639099.1"/>
    <property type="molecule type" value="Genomic_DNA"/>
</dbReference>